<feature type="transmembrane region" description="Helical" evidence="10">
    <location>
        <begin position="120"/>
        <end position="137"/>
    </location>
</feature>
<feature type="transmembrane region" description="Helical" evidence="10">
    <location>
        <begin position="149"/>
        <end position="170"/>
    </location>
</feature>
<feature type="transmembrane region" description="Helical" evidence="10">
    <location>
        <begin position="182"/>
        <end position="204"/>
    </location>
</feature>
<reference evidence="11 12" key="1">
    <citation type="journal article" date="2019" name="Int. J. Syst. Evol. Microbiol.">
        <title>The Global Catalogue of Microorganisms (GCM) 10K type strain sequencing project: providing services to taxonomists for standard genome sequencing and annotation.</title>
        <authorList>
            <consortium name="The Broad Institute Genomics Platform"/>
            <consortium name="The Broad Institute Genome Sequencing Center for Infectious Disease"/>
            <person name="Wu L."/>
            <person name="Ma J."/>
        </authorList>
    </citation>
    <scope>NUCLEOTIDE SEQUENCE [LARGE SCALE GENOMIC DNA]</scope>
    <source>
        <strain evidence="11 12">JCM 15115</strain>
    </source>
</reference>
<evidence type="ECO:0000256" key="6">
    <source>
        <dbReference type="ARBA" id="ARBA00022989"/>
    </source>
</evidence>
<feature type="transmembrane region" description="Helical" evidence="10">
    <location>
        <begin position="383"/>
        <end position="404"/>
    </location>
</feature>
<feature type="transmembrane region" description="Helical" evidence="10">
    <location>
        <begin position="83"/>
        <end position="100"/>
    </location>
</feature>
<proteinExistence type="predicted"/>
<organism evidence="11 12">
    <name type="scientific">Paenochrobactrum glaciei</name>
    <dbReference type="NCBI Taxonomy" id="486407"/>
    <lineage>
        <taxon>Bacteria</taxon>
        <taxon>Pseudomonadati</taxon>
        <taxon>Pseudomonadota</taxon>
        <taxon>Alphaproteobacteria</taxon>
        <taxon>Hyphomicrobiales</taxon>
        <taxon>Brucellaceae</taxon>
        <taxon>Paenochrobactrum</taxon>
    </lineage>
</organism>
<dbReference type="InterPro" id="IPR050222">
    <property type="entry name" value="MATE_MdtK"/>
</dbReference>
<dbReference type="EMBL" id="BAAADE010000001">
    <property type="protein sequence ID" value="GAA0594578.1"/>
    <property type="molecule type" value="Genomic_DNA"/>
</dbReference>
<evidence type="ECO:0000256" key="3">
    <source>
        <dbReference type="ARBA" id="ARBA00022449"/>
    </source>
</evidence>
<dbReference type="CDD" id="cd13131">
    <property type="entry name" value="MATE_NorM_like"/>
    <property type="match status" value="1"/>
</dbReference>
<dbReference type="PANTHER" id="PTHR43298">
    <property type="entry name" value="MULTIDRUG RESISTANCE PROTEIN NORM-RELATED"/>
    <property type="match status" value="1"/>
</dbReference>
<evidence type="ECO:0000256" key="1">
    <source>
        <dbReference type="ARBA" id="ARBA00004429"/>
    </source>
</evidence>
<keyword evidence="3" id="KW-0050">Antiport</keyword>
<evidence type="ECO:0000256" key="8">
    <source>
        <dbReference type="ARBA" id="ARBA00023136"/>
    </source>
</evidence>
<keyword evidence="4" id="KW-1003">Cell membrane</keyword>
<feature type="transmembrane region" description="Helical" evidence="10">
    <location>
        <begin position="42"/>
        <end position="63"/>
    </location>
</feature>
<evidence type="ECO:0000256" key="5">
    <source>
        <dbReference type="ARBA" id="ARBA00022692"/>
    </source>
</evidence>
<comment type="caution">
    <text evidence="11">The sequence shown here is derived from an EMBL/GenBank/DDBJ whole genome shotgun (WGS) entry which is preliminary data.</text>
</comment>
<dbReference type="InterPro" id="IPR002528">
    <property type="entry name" value="MATE_fam"/>
</dbReference>
<keyword evidence="6 10" id="KW-1133">Transmembrane helix</keyword>
<evidence type="ECO:0000313" key="12">
    <source>
        <dbReference type="Proteomes" id="UP001424441"/>
    </source>
</evidence>
<dbReference type="NCBIfam" id="TIGR00797">
    <property type="entry name" value="matE"/>
    <property type="match status" value="1"/>
</dbReference>
<keyword evidence="5 10" id="KW-0812">Transmembrane</keyword>
<dbReference type="PIRSF" id="PIRSF006603">
    <property type="entry name" value="DinF"/>
    <property type="match status" value="1"/>
</dbReference>
<dbReference type="PANTHER" id="PTHR43298:SF2">
    <property type="entry name" value="FMN_FAD EXPORTER YEEO-RELATED"/>
    <property type="match status" value="1"/>
</dbReference>
<sequence length="446" mass="49280">MKLGWPLILTNLSQAALTATDVILIGRLGPDTLASAVLSTSFYHTTMIFCMGLVTAVMPMVAITLGKNRHSVREVRRTVRQGLWTAIMISVPFWIMLWNAEHIFIALGQRPDVAARSIELMHTLQWALLPYLGYIVLRSFLAALEKPLWTLLIAMMAIVFNALAAWSLIFGHFGLPALGLRGAGIATTMSSWMMFFGLALVIVTHKKFRRYAMFGRFWRPDWPRLLELWRLGLPMGLTFVFESSIFYAAVLMMGKIGPTSLAAHAVAMQIASLSFMVPLGFGQVATVRVGRAYGARDAKGLYYAGWSSYMLGIGFMALMALLMTVMPKFFIGAFLNLHDPVNVDVIPLAASFLILAAVFQIFDGGQVVAAGMLRGLQDTRIPMFLALLGYWGIGLPLGAALAFWADWKGMGIWVGLAAGLAMVAVLMTRRWIRRLEAETHRLNQLG</sequence>
<keyword evidence="2" id="KW-0813">Transport</keyword>
<feature type="transmembrane region" description="Helical" evidence="10">
    <location>
        <begin position="345"/>
        <end position="362"/>
    </location>
</feature>
<feature type="transmembrane region" description="Helical" evidence="10">
    <location>
        <begin position="261"/>
        <end position="281"/>
    </location>
</feature>
<dbReference type="Pfam" id="PF01554">
    <property type="entry name" value="MatE"/>
    <property type="match status" value="2"/>
</dbReference>
<evidence type="ECO:0000256" key="9">
    <source>
        <dbReference type="ARBA" id="ARBA00031636"/>
    </source>
</evidence>
<dbReference type="InterPro" id="IPR048279">
    <property type="entry name" value="MdtK-like"/>
</dbReference>
<accession>A0ABN1FNL8</accession>
<evidence type="ECO:0000313" key="11">
    <source>
        <dbReference type="EMBL" id="GAA0594578.1"/>
    </source>
</evidence>
<evidence type="ECO:0000256" key="2">
    <source>
        <dbReference type="ARBA" id="ARBA00022448"/>
    </source>
</evidence>
<keyword evidence="12" id="KW-1185">Reference proteome</keyword>
<dbReference type="Proteomes" id="UP001424441">
    <property type="component" value="Unassembled WGS sequence"/>
</dbReference>
<feature type="transmembrane region" description="Helical" evidence="10">
    <location>
        <begin position="410"/>
        <end position="428"/>
    </location>
</feature>
<comment type="subcellular location">
    <subcellularLocation>
        <location evidence="1">Cell inner membrane</location>
        <topology evidence="1">Multi-pass membrane protein</topology>
    </subcellularLocation>
</comment>
<keyword evidence="7" id="KW-0406">Ion transport</keyword>
<evidence type="ECO:0000256" key="4">
    <source>
        <dbReference type="ARBA" id="ARBA00022475"/>
    </source>
</evidence>
<protein>
    <recommendedName>
        <fullName evidence="9">Multidrug-efflux transporter</fullName>
    </recommendedName>
</protein>
<feature type="transmembrane region" description="Helical" evidence="10">
    <location>
        <begin position="225"/>
        <end position="249"/>
    </location>
</feature>
<gene>
    <name evidence="11" type="ORF">GCM10008943_07130</name>
</gene>
<evidence type="ECO:0000256" key="7">
    <source>
        <dbReference type="ARBA" id="ARBA00023065"/>
    </source>
</evidence>
<evidence type="ECO:0000256" key="10">
    <source>
        <dbReference type="SAM" id="Phobius"/>
    </source>
</evidence>
<name>A0ABN1FNL8_9HYPH</name>
<feature type="transmembrane region" description="Helical" evidence="10">
    <location>
        <begin position="301"/>
        <end position="325"/>
    </location>
</feature>
<keyword evidence="8 10" id="KW-0472">Membrane</keyword>